<dbReference type="InterPro" id="IPR016024">
    <property type="entry name" value="ARM-type_fold"/>
</dbReference>
<accession>A0A0C2X4F8</accession>
<gene>
    <name evidence="11" type="ORF">M378DRAFT_78778</name>
</gene>
<dbReference type="InParanoid" id="A0A0C2X4F8"/>
<dbReference type="InterPro" id="IPR011989">
    <property type="entry name" value="ARM-like"/>
</dbReference>
<evidence type="ECO:0000256" key="7">
    <source>
        <dbReference type="ARBA" id="ARBA00023306"/>
    </source>
</evidence>
<dbReference type="GO" id="GO:0051301">
    <property type="term" value="P:cell division"/>
    <property type="evidence" value="ECO:0007669"/>
    <property type="project" value="UniProtKB-KW"/>
</dbReference>
<evidence type="ECO:0000313" key="12">
    <source>
        <dbReference type="Proteomes" id="UP000054549"/>
    </source>
</evidence>
<feature type="coiled-coil region" evidence="8">
    <location>
        <begin position="436"/>
        <end position="470"/>
    </location>
</feature>
<dbReference type="AlphaFoldDB" id="A0A0C2X4F8"/>
<keyword evidence="8" id="KW-0175">Coiled coil</keyword>
<evidence type="ECO:0000256" key="6">
    <source>
        <dbReference type="ARBA" id="ARBA00023067"/>
    </source>
</evidence>
<proteinExistence type="inferred from homology"/>
<keyword evidence="7" id="KW-0131">Cell cycle</keyword>
<comment type="similarity">
    <text evidence="2">Belongs to the CND3 (condensin subunit 3) family.</text>
</comment>
<dbReference type="GO" id="GO:0000793">
    <property type="term" value="C:condensed chromosome"/>
    <property type="evidence" value="ECO:0007669"/>
    <property type="project" value="TreeGrafter"/>
</dbReference>
<dbReference type="EMBL" id="KN818252">
    <property type="protein sequence ID" value="KIL64156.1"/>
    <property type="molecule type" value="Genomic_DNA"/>
</dbReference>
<dbReference type="Pfam" id="PF12719">
    <property type="entry name" value="Cnd3"/>
    <property type="match status" value="1"/>
</dbReference>
<evidence type="ECO:0000256" key="8">
    <source>
        <dbReference type="SAM" id="Coils"/>
    </source>
</evidence>
<dbReference type="GO" id="GO:0000796">
    <property type="term" value="C:condensin complex"/>
    <property type="evidence" value="ECO:0007669"/>
    <property type="project" value="InterPro"/>
</dbReference>
<evidence type="ECO:0000256" key="9">
    <source>
        <dbReference type="SAM" id="MobiDB-lite"/>
    </source>
</evidence>
<dbReference type="PANTHER" id="PTHR14418">
    <property type="entry name" value="CONDENSIN COMPLEX SUBUNIT 3-RELATED"/>
    <property type="match status" value="1"/>
</dbReference>
<name>A0A0C2X4F8_AMAMK</name>
<comment type="subcellular location">
    <subcellularLocation>
        <location evidence="1">Chromosome</location>
    </subcellularLocation>
</comment>
<evidence type="ECO:0000256" key="3">
    <source>
        <dbReference type="ARBA" id="ARBA00022454"/>
    </source>
</evidence>
<protein>
    <recommendedName>
        <fullName evidence="10">Nuclear condensin complex subunit 3 C-terminal domain-containing protein</fullName>
    </recommendedName>
</protein>
<keyword evidence="3" id="KW-0158">Chromosome</keyword>
<dbReference type="STRING" id="946122.A0A0C2X4F8"/>
<keyword evidence="6" id="KW-0226">DNA condensation</keyword>
<evidence type="ECO:0000256" key="1">
    <source>
        <dbReference type="ARBA" id="ARBA00004286"/>
    </source>
</evidence>
<dbReference type="InterPro" id="IPR027165">
    <property type="entry name" value="CND3"/>
</dbReference>
<dbReference type="SUPFAM" id="SSF48371">
    <property type="entry name" value="ARM repeat"/>
    <property type="match status" value="1"/>
</dbReference>
<keyword evidence="5" id="KW-0498">Mitosis</keyword>
<dbReference type="OrthoDB" id="27187at2759"/>
<feature type="domain" description="Nuclear condensin complex subunit 3 C-terminal" evidence="10">
    <location>
        <begin position="595"/>
        <end position="871"/>
    </location>
</feature>
<keyword evidence="4" id="KW-0132">Cell division</keyword>
<organism evidence="11 12">
    <name type="scientific">Amanita muscaria (strain Koide BX008)</name>
    <dbReference type="NCBI Taxonomy" id="946122"/>
    <lineage>
        <taxon>Eukaryota</taxon>
        <taxon>Fungi</taxon>
        <taxon>Dikarya</taxon>
        <taxon>Basidiomycota</taxon>
        <taxon>Agaricomycotina</taxon>
        <taxon>Agaricomycetes</taxon>
        <taxon>Agaricomycetidae</taxon>
        <taxon>Agaricales</taxon>
        <taxon>Pluteineae</taxon>
        <taxon>Amanitaceae</taxon>
        <taxon>Amanita</taxon>
    </lineage>
</organism>
<dbReference type="InterPro" id="IPR025977">
    <property type="entry name" value="Cnd3_C"/>
</dbReference>
<keyword evidence="12" id="KW-1185">Reference proteome</keyword>
<feature type="region of interest" description="Disordered" evidence="9">
    <location>
        <begin position="545"/>
        <end position="579"/>
    </location>
</feature>
<evidence type="ECO:0000256" key="4">
    <source>
        <dbReference type="ARBA" id="ARBA00022618"/>
    </source>
</evidence>
<dbReference type="Gene3D" id="1.25.10.10">
    <property type="entry name" value="Leucine-rich Repeat Variant"/>
    <property type="match status" value="1"/>
</dbReference>
<evidence type="ECO:0000313" key="11">
    <source>
        <dbReference type="EMBL" id="KIL64156.1"/>
    </source>
</evidence>
<evidence type="ECO:0000256" key="5">
    <source>
        <dbReference type="ARBA" id="ARBA00022776"/>
    </source>
</evidence>
<dbReference type="PANTHER" id="PTHR14418:SF5">
    <property type="entry name" value="CONDENSIN COMPLEX SUBUNIT 3"/>
    <property type="match status" value="1"/>
</dbReference>
<evidence type="ECO:0000259" key="10">
    <source>
        <dbReference type="Pfam" id="PF12719"/>
    </source>
</evidence>
<dbReference type="HOGENOM" id="CLU_004446_1_0_1"/>
<sequence length="982" mass="111023">MPPKSASAVLEDLKEKVAAVFDQAQASLASHRKNCVALYKLHVQAGNVTEVVKNGRATRLVGERAFGDAFVDMIARVLVVKKGPATADRVVKFVGTYVKFMNEKVADEKVKQAKAGHSISAANVDDDDDDDTLVSRFVSRLLKWFLQGFLAKNKIVRYRSVFIVSELISHLGEIEQVEEMYSLLRGSLMERVSDKESLIRAYAAVALSKLVGTEDPNEVQDGGKTILEILLEITCLDDAAEVRRAALLNIPLDNTTLDTLLSRTRDTDLAIRKLVYSMLQSKLSHPRQLSIAQRELIIKDGLGDREPTVRLAAGKLVASWFDKVKGEATIPDDETWKGDDGGIMRGFVAFLSLFDVVGPGESIAVDAMLSIFVTRPELADSFDFQEVYWKELTPESSVLARAFVEHYDSETRLEAAALPVVTAFAFYIQEAYNSLLEVLQEEENARLRHAAEAEDEEEAEKREEELAKKEVVLGELLRMALKLDYMDEIGRRKVFSVVKDMLLHPELPSSLIERCIDIMKAILPNERELIRIVVEVIIELRENDQDPHSEEENIDDSRSDASHATFRREKSLRRKKQPHEMTAEERAIADIIDLRCLIICIALLERVHGTFEDNSTLEGILADLIIPSVKRKEPALREKGLISLGLCCLIAKNMALSSFQLFLNQVQTVPEDMKMRVIQVIFDLLTMYPQEFFNRSEDIAKRITNFLLEVFQSEVSDKVLASMAVGFSKLLLAGVITDPAVLTVLALSYVNFETRENQELRQCLAYFFPVYCYSSQMNQSRMQSIFMQSFNLFVQLHEENESDETIISPYQFGQLMIDWTNSQKAAAANGASPVRDIHADVAVDILYALYEENLSASHRKVICQLLGQLEIGAPVDDRTLFKLHLLLSHLQQQCPLNDPALDKIFGRFKDRIYKLFSGDLEKLNADYFMDDEFSQLYQYIGIDMPNEGHEARRGRRATRITPEVERWVTQTLCTCQRFNCGA</sequence>
<feature type="compositionally biased region" description="Basic and acidic residues" evidence="9">
    <location>
        <begin position="545"/>
        <end position="569"/>
    </location>
</feature>
<reference evidence="11 12" key="1">
    <citation type="submission" date="2014-04" db="EMBL/GenBank/DDBJ databases">
        <title>Evolutionary Origins and Diversification of the Mycorrhizal Mutualists.</title>
        <authorList>
            <consortium name="DOE Joint Genome Institute"/>
            <consortium name="Mycorrhizal Genomics Consortium"/>
            <person name="Kohler A."/>
            <person name="Kuo A."/>
            <person name="Nagy L.G."/>
            <person name="Floudas D."/>
            <person name="Copeland A."/>
            <person name="Barry K.W."/>
            <person name="Cichocki N."/>
            <person name="Veneault-Fourrey C."/>
            <person name="LaButti K."/>
            <person name="Lindquist E.A."/>
            <person name="Lipzen A."/>
            <person name="Lundell T."/>
            <person name="Morin E."/>
            <person name="Murat C."/>
            <person name="Riley R."/>
            <person name="Ohm R."/>
            <person name="Sun H."/>
            <person name="Tunlid A."/>
            <person name="Henrissat B."/>
            <person name="Grigoriev I.V."/>
            <person name="Hibbett D.S."/>
            <person name="Martin F."/>
        </authorList>
    </citation>
    <scope>NUCLEOTIDE SEQUENCE [LARGE SCALE GENOMIC DNA]</scope>
    <source>
        <strain evidence="11 12">Koide BX008</strain>
    </source>
</reference>
<evidence type="ECO:0000256" key="2">
    <source>
        <dbReference type="ARBA" id="ARBA00006533"/>
    </source>
</evidence>
<dbReference type="FunCoup" id="A0A0C2X4F8">
    <property type="interactions" value="292"/>
</dbReference>
<dbReference type="GO" id="GO:0007076">
    <property type="term" value="P:mitotic chromosome condensation"/>
    <property type="evidence" value="ECO:0007669"/>
    <property type="project" value="InterPro"/>
</dbReference>
<dbReference type="Proteomes" id="UP000054549">
    <property type="component" value="Unassembled WGS sequence"/>
</dbReference>